<name>A0AAV7NEX5_PLEWA</name>
<feature type="region of interest" description="Disordered" evidence="1">
    <location>
        <begin position="20"/>
        <end position="44"/>
    </location>
</feature>
<dbReference type="EMBL" id="JANPWB010000012">
    <property type="protein sequence ID" value="KAJ1114526.1"/>
    <property type="molecule type" value="Genomic_DNA"/>
</dbReference>
<feature type="compositionally biased region" description="Low complexity" evidence="1">
    <location>
        <begin position="33"/>
        <end position="44"/>
    </location>
</feature>
<sequence length="131" mass="14233">MEWAESAAWVAAQSLLTSAELEPRSHRRPDSHTTAADPGDGDAALDTSADAVAIIAEPHSGFRSIDARLNTLNSRLDHMGERLQSTGLDGAEDRISGLQNNGSSMKKRLERMELILKTIAAKYEDVEVRSC</sequence>
<evidence type="ECO:0000256" key="1">
    <source>
        <dbReference type="SAM" id="MobiDB-lite"/>
    </source>
</evidence>
<organism evidence="2 3">
    <name type="scientific">Pleurodeles waltl</name>
    <name type="common">Iberian ribbed newt</name>
    <dbReference type="NCBI Taxonomy" id="8319"/>
    <lineage>
        <taxon>Eukaryota</taxon>
        <taxon>Metazoa</taxon>
        <taxon>Chordata</taxon>
        <taxon>Craniata</taxon>
        <taxon>Vertebrata</taxon>
        <taxon>Euteleostomi</taxon>
        <taxon>Amphibia</taxon>
        <taxon>Batrachia</taxon>
        <taxon>Caudata</taxon>
        <taxon>Salamandroidea</taxon>
        <taxon>Salamandridae</taxon>
        <taxon>Pleurodelinae</taxon>
        <taxon>Pleurodeles</taxon>
    </lineage>
</organism>
<dbReference type="AlphaFoldDB" id="A0AAV7NEX5"/>
<feature type="compositionally biased region" description="Basic and acidic residues" evidence="1">
    <location>
        <begin position="21"/>
        <end position="31"/>
    </location>
</feature>
<accession>A0AAV7NEX5</accession>
<evidence type="ECO:0000313" key="2">
    <source>
        <dbReference type="EMBL" id="KAJ1114526.1"/>
    </source>
</evidence>
<comment type="caution">
    <text evidence="2">The sequence shown here is derived from an EMBL/GenBank/DDBJ whole genome shotgun (WGS) entry which is preliminary data.</text>
</comment>
<protein>
    <submittedName>
        <fullName evidence="2">Uncharacterized protein</fullName>
    </submittedName>
</protein>
<dbReference type="Proteomes" id="UP001066276">
    <property type="component" value="Chromosome 8"/>
</dbReference>
<gene>
    <name evidence="2" type="ORF">NDU88_002761</name>
</gene>
<keyword evidence="3" id="KW-1185">Reference proteome</keyword>
<proteinExistence type="predicted"/>
<evidence type="ECO:0000313" key="3">
    <source>
        <dbReference type="Proteomes" id="UP001066276"/>
    </source>
</evidence>
<reference evidence="2" key="1">
    <citation type="journal article" date="2022" name="bioRxiv">
        <title>Sequencing and chromosome-scale assembly of the giantPleurodeles waltlgenome.</title>
        <authorList>
            <person name="Brown T."/>
            <person name="Elewa A."/>
            <person name="Iarovenko S."/>
            <person name="Subramanian E."/>
            <person name="Araus A.J."/>
            <person name="Petzold A."/>
            <person name="Susuki M."/>
            <person name="Suzuki K.-i.T."/>
            <person name="Hayashi T."/>
            <person name="Toyoda A."/>
            <person name="Oliveira C."/>
            <person name="Osipova E."/>
            <person name="Leigh N.D."/>
            <person name="Simon A."/>
            <person name="Yun M.H."/>
        </authorList>
    </citation>
    <scope>NUCLEOTIDE SEQUENCE</scope>
    <source>
        <strain evidence="2">20211129_DDA</strain>
        <tissue evidence="2">Liver</tissue>
    </source>
</reference>